<dbReference type="Proteomes" id="UP001283361">
    <property type="component" value="Unassembled WGS sequence"/>
</dbReference>
<evidence type="ECO:0000313" key="8">
    <source>
        <dbReference type="EMBL" id="KAK3800117.1"/>
    </source>
</evidence>
<dbReference type="CDD" id="cd16454">
    <property type="entry name" value="RING-H2_PA-TM-RING"/>
    <property type="match status" value="1"/>
</dbReference>
<dbReference type="GO" id="GO:0005737">
    <property type="term" value="C:cytoplasm"/>
    <property type="evidence" value="ECO:0007669"/>
    <property type="project" value="UniProtKB-ARBA"/>
</dbReference>
<feature type="region of interest" description="Disordered" evidence="6">
    <location>
        <begin position="989"/>
        <end position="1070"/>
    </location>
</feature>
<organism evidence="8 9">
    <name type="scientific">Elysia crispata</name>
    <name type="common">lettuce slug</name>
    <dbReference type="NCBI Taxonomy" id="231223"/>
    <lineage>
        <taxon>Eukaryota</taxon>
        <taxon>Metazoa</taxon>
        <taxon>Spiralia</taxon>
        <taxon>Lophotrochozoa</taxon>
        <taxon>Mollusca</taxon>
        <taxon>Gastropoda</taxon>
        <taxon>Heterobranchia</taxon>
        <taxon>Euthyneura</taxon>
        <taxon>Panpulmonata</taxon>
        <taxon>Sacoglossa</taxon>
        <taxon>Placobranchoidea</taxon>
        <taxon>Plakobranchidae</taxon>
        <taxon>Elysia</taxon>
    </lineage>
</organism>
<dbReference type="Pfam" id="PF24905">
    <property type="entry name" value="TTC3_9th"/>
    <property type="match status" value="1"/>
</dbReference>
<feature type="compositionally biased region" description="Low complexity" evidence="6">
    <location>
        <begin position="1028"/>
        <end position="1053"/>
    </location>
</feature>
<evidence type="ECO:0000256" key="2">
    <source>
        <dbReference type="ARBA" id="ARBA00022833"/>
    </source>
</evidence>
<dbReference type="PANTHER" id="PTHR17550:SF4">
    <property type="entry name" value="E3 UBIQUITIN-PROTEIN LIGASE TTC3"/>
    <property type="match status" value="1"/>
</dbReference>
<dbReference type="Pfam" id="PF19179">
    <property type="entry name" value="TTC3_DZIP3_dom"/>
    <property type="match status" value="1"/>
</dbReference>
<evidence type="ECO:0000256" key="5">
    <source>
        <dbReference type="SAM" id="Coils"/>
    </source>
</evidence>
<feature type="region of interest" description="Disordered" evidence="6">
    <location>
        <begin position="1817"/>
        <end position="1886"/>
    </location>
</feature>
<reference evidence="8" key="1">
    <citation type="journal article" date="2023" name="G3 (Bethesda)">
        <title>A reference genome for the long-term kleptoplast-retaining sea slug Elysia crispata morphotype clarki.</title>
        <authorList>
            <person name="Eastman K.E."/>
            <person name="Pendleton A.L."/>
            <person name="Shaikh M.A."/>
            <person name="Suttiyut T."/>
            <person name="Ogas R."/>
            <person name="Tomko P."/>
            <person name="Gavelis G."/>
            <person name="Widhalm J.R."/>
            <person name="Wisecaver J.H."/>
        </authorList>
    </citation>
    <scope>NUCLEOTIDE SEQUENCE</scope>
    <source>
        <strain evidence="8">ECLA1</strain>
    </source>
</reference>
<dbReference type="InterPro" id="IPR056870">
    <property type="entry name" value="TTC3/DZIP3/RBM44-like_helical"/>
</dbReference>
<keyword evidence="1 3" id="KW-0863">Zinc-finger</keyword>
<feature type="coiled-coil region" evidence="5">
    <location>
        <begin position="1561"/>
        <end position="1675"/>
    </location>
</feature>
<dbReference type="Gene3D" id="1.25.40.10">
    <property type="entry name" value="Tetratricopeptide repeat domain"/>
    <property type="match status" value="2"/>
</dbReference>
<keyword evidence="2" id="KW-0862">Zinc</keyword>
<feature type="compositionally biased region" description="Basic and acidic residues" evidence="6">
    <location>
        <begin position="1819"/>
        <end position="1830"/>
    </location>
</feature>
<accession>A0AAE1EAQ7</accession>
<evidence type="ECO:0000256" key="3">
    <source>
        <dbReference type="PROSITE-ProRule" id="PRU00175"/>
    </source>
</evidence>
<dbReference type="Pfam" id="PF13639">
    <property type="entry name" value="zf-RING_2"/>
    <property type="match status" value="1"/>
</dbReference>
<feature type="compositionally biased region" description="Low complexity" evidence="6">
    <location>
        <begin position="1872"/>
        <end position="1885"/>
    </location>
</feature>
<keyword evidence="9" id="KW-1185">Reference proteome</keyword>
<name>A0AAE1EAQ7_9GAST</name>
<evidence type="ECO:0000259" key="7">
    <source>
        <dbReference type="PROSITE" id="PS50089"/>
    </source>
</evidence>
<comment type="caution">
    <text evidence="8">The sequence shown here is derived from an EMBL/GenBank/DDBJ whole genome shotgun (WGS) entry which is preliminary data.</text>
</comment>
<proteinExistence type="predicted"/>
<dbReference type="Pfam" id="PF24812">
    <property type="entry name" value="WHD_TTC3"/>
    <property type="match status" value="1"/>
</dbReference>
<dbReference type="EMBL" id="JAWDGP010000502">
    <property type="protein sequence ID" value="KAK3800117.1"/>
    <property type="molecule type" value="Genomic_DNA"/>
</dbReference>
<dbReference type="SUPFAM" id="SSF48452">
    <property type="entry name" value="TPR-like"/>
    <property type="match status" value="2"/>
</dbReference>
<feature type="region of interest" description="Disordered" evidence="6">
    <location>
        <begin position="1762"/>
        <end position="1799"/>
    </location>
</feature>
<dbReference type="GO" id="GO:0008270">
    <property type="term" value="F:zinc ion binding"/>
    <property type="evidence" value="ECO:0007669"/>
    <property type="project" value="UniProtKB-KW"/>
</dbReference>
<feature type="region of interest" description="Disordered" evidence="6">
    <location>
        <begin position="1433"/>
        <end position="1482"/>
    </location>
</feature>
<feature type="repeat" description="TPR" evidence="4">
    <location>
        <begin position="351"/>
        <end position="384"/>
    </location>
</feature>
<dbReference type="SMART" id="SM00184">
    <property type="entry name" value="RING"/>
    <property type="match status" value="1"/>
</dbReference>
<evidence type="ECO:0000256" key="1">
    <source>
        <dbReference type="ARBA" id="ARBA00022771"/>
    </source>
</evidence>
<protein>
    <recommendedName>
        <fullName evidence="7">RING-type domain-containing protein</fullName>
    </recommendedName>
</protein>
<evidence type="ECO:0000256" key="4">
    <source>
        <dbReference type="PROSITE-ProRule" id="PRU00339"/>
    </source>
</evidence>
<dbReference type="PROSITE" id="PS50089">
    <property type="entry name" value="ZF_RING_2"/>
    <property type="match status" value="1"/>
</dbReference>
<dbReference type="PANTHER" id="PTHR17550">
    <property type="entry name" value="E3 UBIQUITIN-PROTEIN LIGASE TTC3"/>
    <property type="match status" value="1"/>
</dbReference>
<feature type="repeat" description="TPR" evidence="4">
    <location>
        <begin position="118"/>
        <end position="151"/>
    </location>
</feature>
<feature type="region of interest" description="Disordered" evidence="6">
    <location>
        <begin position="1367"/>
        <end position="1390"/>
    </location>
</feature>
<feature type="region of interest" description="Disordered" evidence="6">
    <location>
        <begin position="555"/>
        <end position="574"/>
    </location>
</feature>
<dbReference type="SMART" id="SM00028">
    <property type="entry name" value="TPR"/>
    <property type="match status" value="4"/>
</dbReference>
<keyword evidence="1 3" id="KW-0479">Metal-binding</keyword>
<keyword evidence="5" id="KW-0175">Coiled coil</keyword>
<gene>
    <name evidence="8" type="ORF">RRG08_015082</name>
</gene>
<sequence>MPLSCWLRLALDVHRYGGLERRKLFRLVAHSTRASRIKFTLFKPSSFRLSLYFGLVTVTNPIRRTFEKKKRRAQIFILYFFKTIHHQVVHYGRDGQDKAELVKEVMDKRYSKLRQTSGESKSALAHTALREGRLEDALQLFDEALRLDPFSSQDYISRAETNIKMEKFLNALPDCWRAVVLDKKHTFKSCYHASQCFLEMGNEERAMKELNIEELEEDFTLEPHEKKLIKDHLDKIQEAIAKRKADRLQHISELKVDCEEDEKTSVVFRKLQCEGSTLYLNKKFSEAADKFHEALEMISSFGLKSLETQLQDSLLLNYCYGLACVRTRKFSNLQYAIEKFKYVICHSTDFPASHYGLGLAYKSLSRFSEALVEFQRAMEGRKSSQRLQWPQTVVTMEETDPDLLQKLLKNEIQECRYPPKPDAICKFHLDANSRAEIYRSDPDYKGFVRLLCNCKCCIEFHSNCWKMYRHNMGKHIDKDMLDKECPTPNCWGVIINISRFKPNMDNPIVMTSSKKIEPKSNICKPMIKMKTTNALKLQKKTEKKLLRKERREELRKKRAEEEEELEVENLTPGPQARFQHYGDDENDLRNLNAANQKCMVLMAKEPDALAESKAKQKVTKLKKKKEKTKQVLTFDLQFSADKDKELLGVNSLDCEEDFMNQPGLMGSPPCVDLSVAAAVSSSPCLLPTPVILAKPSQGNGLLPLPLRLQPTVDIFMQNLIECFVTVLQGGPVEIDSAIVRDILGSVPSETQAKVAVAGGIAAFLSCQPQFVVAAGKVGLAKGGPGLLSNGPATLPKKIVNGGGAGLLETPPFPIGSKDTRNGSIPWSLPNSSLSNSNQKGLLGSFPQTPQGVQNFLTENLKMQGTLNPSAEEFVPGLRKNSVTSENGFQNGVINNSQEVEEEDEDVSGEFVTVTHKKSSHLKSLKGNNQRISSDQNGITNMFSALGEERSDMNSFNSVVNASSATSNSIPNHKSSNSLSTVLTAPLSSTTTATMAAPPPPLPITSIGAANRRRAASDTSSTVSEEVRASSPASSVSLVSQGSSNSNPTSSSANQAVVCPPQPLKGSGLNLPKRSKRRVLWKEKIASLASNQPSVSRIGTSTQHVPRAKSPEIVDDIDSIDSGFIRDKDSTGELDSSRALEVNLKASFAESSAYIQQKNMFSVHDIDEESTNSDGQKSSSLWDEMSSGTYLSVLEKEPVSDNRVMSVSKTDSYFPGVYDYGSSLEYGIVKRSRGTKFEADGLVKDASSLQTAVGQRERSRETKFEADGLVKDASSLQTAVGQRDMESRVLRNLGVSSHSPSPPLTSTTPLQPAAENRASFFNSPSAAINETTDIGLMFDSSGNFRSALADKATLQDLETFYSSSDEFLKGSSKDDDSDPWAKSSSPMKSAKSKFGMGDALYGSSALFEEDPYFPSHEEFPLTYLSHVQDRMGAFSKDSTPKESHLPPTLFSAPGMVSTDRNTWSPLSSDSHQADAQGQSNAGYQAWPSSFAHGKLKDGLEESDVSLALFKNDSQAPVLSDGKEATLPSAATSKTASSSQVAIQKFVTTATASVNTELTGEKLKSLQQKFYEVKQERDSLRAKVKAEQEEKEFEKIRRQEVQNRLSEMNTLLDVQQKNLEASNKLAEAAERERDSLSQALKKVTDKACQLDKVKSQLEREVLKVKSHEKQILNLQLQTTVNHLETRRKEACSHIYKLDGLIHRIRNSDQVVDQALTDKHTEWEAYVKGCEKAIEEAVETNKIHLKALEEGESLEQLLPLKAPVLPPVPKPPSEQSLVGHPRTKVQSAKGAEPVGAGSTAEAAEDDETAFLKMVFQGSAAAKQEKTNQPRKVEAPTPLRLPPGLPKRPLSQGPIPLNHGGLSKLPSRPTAPSPSPSVSSSSSSSTMSSIKLPLGHHVTRPSLASIAATMVPHSNLLQSQAPGQQRSAQPQQMSVFERLVQTIQETFPDHSRSQIQRIVEELRRDNGGSLASISFDNLARCIAERIVDGNGQNMGYPKDKLAGSHQLQRGAVRLIGRGGRDSRPGSPSEMTCTICHDDSGPGCGQEVRVLDCGHRFHEDCIQSWLRVNQTCPNCRSHSLLEEDFPSLRKF</sequence>
<feature type="compositionally biased region" description="Polar residues" evidence="6">
    <location>
        <begin position="1457"/>
        <end position="1481"/>
    </location>
</feature>
<keyword evidence="4" id="KW-0802">TPR repeat</keyword>
<dbReference type="InterPro" id="IPR056871">
    <property type="entry name" value="WH_TTC3"/>
</dbReference>
<dbReference type="InterPro" id="IPR001841">
    <property type="entry name" value="Znf_RING"/>
</dbReference>
<dbReference type="PROSITE" id="PS50005">
    <property type="entry name" value="TPR"/>
    <property type="match status" value="2"/>
</dbReference>
<evidence type="ECO:0000313" key="9">
    <source>
        <dbReference type="Proteomes" id="UP001283361"/>
    </source>
</evidence>
<dbReference type="InterPro" id="IPR019734">
    <property type="entry name" value="TPR_rpt"/>
</dbReference>
<feature type="compositionally biased region" description="Low complexity" evidence="6">
    <location>
        <begin position="1380"/>
        <end position="1390"/>
    </location>
</feature>
<dbReference type="InterPro" id="IPR043866">
    <property type="entry name" value="TTC3/DZIP3_dom"/>
</dbReference>
<dbReference type="SUPFAM" id="SSF57850">
    <property type="entry name" value="RING/U-box"/>
    <property type="match status" value="1"/>
</dbReference>
<dbReference type="InterPro" id="IPR011990">
    <property type="entry name" value="TPR-like_helical_dom_sf"/>
</dbReference>
<dbReference type="InterPro" id="IPR013083">
    <property type="entry name" value="Znf_RING/FYVE/PHD"/>
</dbReference>
<feature type="domain" description="RING-type" evidence="7">
    <location>
        <begin position="2028"/>
        <end position="2071"/>
    </location>
</feature>
<dbReference type="Gene3D" id="3.30.40.10">
    <property type="entry name" value="Zinc/RING finger domain, C3HC4 (zinc finger)"/>
    <property type="match status" value="1"/>
</dbReference>
<evidence type="ECO:0000256" key="6">
    <source>
        <dbReference type="SAM" id="MobiDB-lite"/>
    </source>
</evidence>